<evidence type="ECO:0000256" key="1">
    <source>
        <dbReference type="SAM" id="Coils"/>
    </source>
</evidence>
<dbReference type="RefSeq" id="XP_015745281.1">
    <property type="nucleotide sequence ID" value="XM_015889795.2"/>
</dbReference>
<dbReference type="AlphaFoldDB" id="A0A9F3VZY5"/>
<sequence length="748" mass="88460">MAPHPPSGCSKSAAAALRHLHGVEKQLQNEGLLFNKETVQHLEDAVKAIKKLEEERKLIIELLEEETIKNCNLRIRIKGFPAIVMKEFEELVAAAHRFHLSKLSEVEASMNETIGAVQQVYAKQMLSEEQNETLCQEQGQIWEKYDEVVQLVNQQMDAKHSVNIKINEFHNLTKKEEEETVAEEIAIEELQKLMASEALQFKEKKALLKLQIEELQKKLKMKKYEVAEKEKEFGDLLKVLHSLQEEVARYNQMVTDLREELKQMLTSIKELIKEFEKKKAEKEEIMKKKCYMQDNVVSTDADFDEERKDLLQQLEEADQKLQALQEAYQKLKDENDLLNTQYQMLTNEENHFCAERDRLIAEFEKLSNMLTEKLDYMSKRVTETKNVQDELDQMQDIYNCTHDNYAREMAILEVSLKKESDKREQFQIQLGKITTVYQTFLGAHEEFLSESKQKIEAAKNLFNKLRQENEYFSKQIKKASEKVKHLIAKLLKKEAHYKKHDADLTEELEELEEEYNSKTNSIEELEEKLQENIPLSEELRKELAEISTNYAKKKEIYNELREEECTLKMGIEHSLKEIKRLERQKMSAKTELKKNRDTAFEQLRSFTYSVKFIERDNYEVDRMLFILNAENARLRAGIAYLKEDISTIANEAKLYQSKRQQIQLDKKVLYELFIQKWIKDGHLQKMFFKYQHELLVILEEYIRRNRKRNVKLDYVHEGLQLNYENMESLLKSKSVPDADKDKTDYKAN</sequence>
<evidence type="ECO:0000313" key="2">
    <source>
        <dbReference type="Proteomes" id="UP000695026"/>
    </source>
</evidence>
<feature type="coiled-coil region" evidence="1">
    <location>
        <begin position="448"/>
        <end position="598"/>
    </location>
</feature>
<feature type="coiled-coil region" evidence="1">
    <location>
        <begin position="198"/>
        <end position="348"/>
    </location>
</feature>
<evidence type="ECO:0000313" key="3">
    <source>
        <dbReference type="RefSeq" id="XP_015745281.1"/>
    </source>
</evidence>
<dbReference type="Proteomes" id="UP000695026">
    <property type="component" value="Unplaced"/>
</dbReference>
<name>A0A9F3VZY5_PYTBI</name>
<dbReference type="KEGG" id="pbi:103051913"/>
<keyword evidence="1" id="KW-0175">Coiled coil</keyword>
<gene>
    <name evidence="3" type="primary">LOC103051913</name>
</gene>
<dbReference type="InterPro" id="IPR038834">
    <property type="entry name" value="CCDC175"/>
</dbReference>
<accession>A0A9F3VZY5</accession>
<dbReference type="PANTHER" id="PTHR35347:SF1">
    <property type="entry name" value="COILED-COIL DOMAIN-CONTAINING PROTEIN 175"/>
    <property type="match status" value="1"/>
</dbReference>
<dbReference type="OrthoDB" id="10031759at2759"/>
<protein>
    <submittedName>
        <fullName evidence="3">Coiled-coil domain-containing protein 175</fullName>
    </submittedName>
</protein>
<proteinExistence type="predicted"/>
<dbReference type="OMA" id="VFMQKRK"/>
<dbReference type="PANTHER" id="PTHR35347">
    <property type="entry name" value="COILED-COIL DOMAIN-CONTAINING PROTEIN 175"/>
    <property type="match status" value="1"/>
</dbReference>
<reference evidence="3" key="1">
    <citation type="submission" date="2025-08" db="UniProtKB">
        <authorList>
            <consortium name="RefSeq"/>
        </authorList>
    </citation>
    <scope>IDENTIFICATION</scope>
    <source>
        <tissue evidence="3">Liver</tissue>
    </source>
</reference>
<feature type="coiled-coil region" evidence="1">
    <location>
        <begin position="35"/>
        <end position="69"/>
    </location>
</feature>
<dbReference type="GeneID" id="103051913"/>
<organism evidence="2 3">
    <name type="scientific">Python bivittatus</name>
    <name type="common">Burmese python</name>
    <name type="synonym">Python molurus bivittatus</name>
    <dbReference type="NCBI Taxonomy" id="176946"/>
    <lineage>
        <taxon>Eukaryota</taxon>
        <taxon>Metazoa</taxon>
        <taxon>Chordata</taxon>
        <taxon>Craniata</taxon>
        <taxon>Vertebrata</taxon>
        <taxon>Euteleostomi</taxon>
        <taxon>Lepidosauria</taxon>
        <taxon>Squamata</taxon>
        <taxon>Bifurcata</taxon>
        <taxon>Unidentata</taxon>
        <taxon>Episquamata</taxon>
        <taxon>Toxicofera</taxon>
        <taxon>Serpentes</taxon>
        <taxon>Henophidia</taxon>
        <taxon>Pythonidae</taxon>
        <taxon>Python</taxon>
    </lineage>
</organism>
<keyword evidence="2" id="KW-1185">Reference proteome</keyword>